<keyword evidence="3 9" id="KW-0808">Transferase</keyword>
<evidence type="ECO:0000256" key="7">
    <source>
        <dbReference type="SAM" id="Phobius"/>
    </source>
</evidence>
<feature type="domain" description="Bacterial sugar transferase" evidence="8">
    <location>
        <begin position="288"/>
        <end position="474"/>
    </location>
</feature>
<feature type="transmembrane region" description="Helical" evidence="7">
    <location>
        <begin position="123"/>
        <end position="140"/>
    </location>
</feature>
<accession>A0A1H3ZPU6</accession>
<gene>
    <name evidence="9" type="ORF">SAMN05443667_10317</name>
</gene>
<organism evidence="9 10">
    <name type="scientific">Flavobacterium gillisiae</name>
    <dbReference type="NCBI Taxonomy" id="150146"/>
    <lineage>
        <taxon>Bacteria</taxon>
        <taxon>Pseudomonadati</taxon>
        <taxon>Bacteroidota</taxon>
        <taxon>Flavobacteriia</taxon>
        <taxon>Flavobacteriales</taxon>
        <taxon>Flavobacteriaceae</taxon>
        <taxon>Flavobacterium</taxon>
    </lineage>
</organism>
<feature type="transmembrane region" description="Helical" evidence="7">
    <location>
        <begin position="58"/>
        <end position="74"/>
    </location>
</feature>
<evidence type="ECO:0000313" key="9">
    <source>
        <dbReference type="EMBL" id="SEA25793.1"/>
    </source>
</evidence>
<dbReference type="GO" id="GO:0016020">
    <property type="term" value="C:membrane"/>
    <property type="evidence" value="ECO:0007669"/>
    <property type="project" value="UniProtKB-SubCell"/>
</dbReference>
<sequence length="480" mass="56713">MLQKLAAFKLSRYFKIGFVLWDVLLLNIAILVSLFVRFGNLPRLDQLGQLDNIAFKEFKTISFLSNIIWISLLLHKDAYRIIRVERIESIVSRTIRLLMIHGFLVFFTVSALDFSALSKLRLVYFYLFFFFLLFTFRFFFMKILKYVRSRGFNFRTVIIIGANEKGNKIAEILAQDLTFGYRVMGFFDNQKVSDPLLSTPILGKLDSIQNYIINQKVDEMYIALNIDDIMIINQLTELCERYMVRIKFIPDFQLYTKSRKVEIDFYGNLPVLVFRREPLEVTLNCLIKKTFDVFFSLCVIVFIFPWLFPILFILIKLDSPGPIFFMQERSGRDNKAFWCIKFRTMRTDKRFDASQQATVGDSRITKMGSFMRKTNLDELPQFFNVLIGNMSVVGPRPHMLKHTEQYCELINDYLVRHYAKPGITGWAQVNGLRGETKELIDMKNRVESDIWYIENWIFFLDIKIIYRTVFNIFKGEENAY</sequence>
<dbReference type="AlphaFoldDB" id="A0A1H3ZPU6"/>
<dbReference type="PANTHER" id="PTHR30576:SF0">
    <property type="entry name" value="UNDECAPRENYL-PHOSPHATE N-ACETYLGALACTOSAMINYL 1-PHOSPHATE TRANSFERASE-RELATED"/>
    <property type="match status" value="1"/>
</dbReference>
<feature type="transmembrane region" description="Helical" evidence="7">
    <location>
        <begin position="12"/>
        <end position="38"/>
    </location>
</feature>
<evidence type="ECO:0000256" key="1">
    <source>
        <dbReference type="ARBA" id="ARBA00004141"/>
    </source>
</evidence>
<protein>
    <submittedName>
        <fullName evidence="9">Undecaprenyl-phosphate galactose phosphotransferase/putative colanic acid biosysnthesis UDP-glucose lipid carrier transferase</fullName>
    </submittedName>
</protein>
<dbReference type="Pfam" id="PF02397">
    <property type="entry name" value="Bac_transf"/>
    <property type="match status" value="1"/>
</dbReference>
<proteinExistence type="inferred from homology"/>
<dbReference type="NCBIfam" id="TIGR03025">
    <property type="entry name" value="EPS_sugtrans"/>
    <property type="match status" value="1"/>
</dbReference>
<dbReference type="NCBIfam" id="TIGR03023">
    <property type="entry name" value="WcaJ_sugtrans"/>
    <property type="match status" value="1"/>
</dbReference>
<dbReference type="Gene3D" id="3.40.50.720">
    <property type="entry name" value="NAD(P)-binding Rossmann-like Domain"/>
    <property type="match status" value="1"/>
</dbReference>
<keyword evidence="6 7" id="KW-0472">Membrane</keyword>
<dbReference type="Proteomes" id="UP000198951">
    <property type="component" value="Unassembled WGS sequence"/>
</dbReference>
<keyword evidence="5 7" id="KW-1133">Transmembrane helix</keyword>
<evidence type="ECO:0000256" key="5">
    <source>
        <dbReference type="ARBA" id="ARBA00022989"/>
    </source>
</evidence>
<dbReference type="InterPro" id="IPR017475">
    <property type="entry name" value="EPS_sugar_tfrase"/>
</dbReference>
<name>A0A1H3ZPU6_9FLAO</name>
<reference evidence="10" key="1">
    <citation type="submission" date="2016-10" db="EMBL/GenBank/DDBJ databases">
        <authorList>
            <person name="Varghese N."/>
            <person name="Submissions S."/>
        </authorList>
    </citation>
    <scope>NUCLEOTIDE SEQUENCE [LARGE SCALE GENOMIC DNA]</scope>
    <source>
        <strain evidence="10">DSM 22376</strain>
    </source>
</reference>
<evidence type="ECO:0000256" key="2">
    <source>
        <dbReference type="ARBA" id="ARBA00006464"/>
    </source>
</evidence>
<dbReference type="RefSeq" id="WP_245712018.1">
    <property type="nucleotide sequence ID" value="NZ_FNRD01000003.1"/>
</dbReference>
<dbReference type="EMBL" id="FNRD01000003">
    <property type="protein sequence ID" value="SEA25793.1"/>
    <property type="molecule type" value="Genomic_DNA"/>
</dbReference>
<keyword evidence="4 7" id="KW-0812">Transmembrane</keyword>
<dbReference type="InterPro" id="IPR003362">
    <property type="entry name" value="Bact_transf"/>
</dbReference>
<dbReference type="InterPro" id="IPR017473">
    <property type="entry name" value="Undecaprenyl-P_gluc_Ptfrase"/>
</dbReference>
<comment type="similarity">
    <text evidence="2">Belongs to the bacterial sugar transferase family.</text>
</comment>
<feature type="transmembrane region" description="Helical" evidence="7">
    <location>
        <begin position="95"/>
        <end position="117"/>
    </location>
</feature>
<evidence type="ECO:0000256" key="6">
    <source>
        <dbReference type="ARBA" id="ARBA00023136"/>
    </source>
</evidence>
<keyword evidence="10" id="KW-1185">Reference proteome</keyword>
<evidence type="ECO:0000313" key="10">
    <source>
        <dbReference type="Proteomes" id="UP000198951"/>
    </source>
</evidence>
<dbReference type="STRING" id="150146.SAMN05443667_10317"/>
<comment type="subcellular location">
    <subcellularLocation>
        <location evidence="1">Membrane</location>
        <topology evidence="1">Multi-pass membrane protein</topology>
    </subcellularLocation>
</comment>
<evidence type="ECO:0000259" key="8">
    <source>
        <dbReference type="Pfam" id="PF02397"/>
    </source>
</evidence>
<dbReference type="PANTHER" id="PTHR30576">
    <property type="entry name" value="COLANIC BIOSYNTHESIS UDP-GLUCOSE LIPID CARRIER TRANSFERASE"/>
    <property type="match status" value="1"/>
</dbReference>
<evidence type="ECO:0000256" key="4">
    <source>
        <dbReference type="ARBA" id="ARBA00022692"/>
    </source>
</evidence>
<evidence type="ECO:0000256" key="3">
    <source>
        <dbReference type="ARBA" id="ARBA00022679"/>
    </source>
</evidence>
<dbReference type="GO" id="GO:0016780">
    <property type="term" value="F:phosphotransferase activity, for other substituted phosphate groups"/>
    <property type="evidence" value="ECO:0007669"/>
    <property type="project" value="TreeGrafter"/>
</dbReference>
<feature type="transmembrane region" description="Helical" evidence="7">
    <location>
        <begin position="293"/>
        <end position="315"/>
    </location>
</feature>
<dbReference type="Pfam" id="PF13727">
    <property type="entry name" value="CoA_binding_3"/>
    <property type="match status" value="1"/>
</dbReference>